<sequence>MLHHAKLDKCFWAEAAMTAIYVKNRLPSPKIEHKTPFEIVYKSKPSVKHMRVFGCRTYILTPKEKRLKWDPKARAGIFLGYEEVSKAYRLYDIEAGQVVISRDVNFDESTFGLSPTISDEDVDDLDFESLDIDNDGSRQTEYTQAGKRKSRPSDEDEATRRPHTVRHRPGLEEASAPDSSSSSHRVDTDEEEKSGDQDEESTPPVFWRASANAVEATVDLSEPSTFQEAVNGPDQVHWRKAIYAELKSMRLRGVFRAAKLPNGQRAIGTKWVFKIKRKADGSIEKYKARLVAKGFKQKYGIDYTETFSPVVNILAGPSTNSTW</sequence>
<dbReference type="Proteomes" id="UP000697107">
    <property type="component" value="Unassembled WGS sequence"/>
</dbReference>
<protein>
    <recommendedName>
        <fullName evidence="8">Reverse transcriptase Ty1/copia-type domain-containing protein</fullName>
    </recommendedName>
</protein>
<evidence type="ECO:0000256" key="2">
    <source>
        <dbReference type="ARBA" id="ARBA00022801"/>
    </source>
</evidence>
<dbReference type="Pfam" id="PF25597">
    <property type="entry name" value="SH3_retrovirus"/>
    <property type="match status" value="1"/>
</dbReference>
<comment type="caution">
    <text evidence="6">The sequence shown here is derived from an EMBL/GenBank/DDBJ whole genome shotgun (WGS) entry which is preliminary data.</text>
</comment>
<dbReference type="InterPro" id="IPR013103">
    <property type="entry name" value="RVT_2"/>
</dbReference>
<organism evidence="6 7">
    <name type="scientific">Phytophthora cactorum</name>
    <dbReference type="NCBI Taxonomy" id="29920"/>
    <lineage>
        <taxon>Eukaryota</taxon>
        <taxon>Sar</taxon>
        <taxon>Stramenopiles</taxon>
        <taxon>Oomycota</taxon>
        <taxon>Peronosporomycetes</taxon>
        <taxon>Peronosporales</taxon>
        <taxon>Peronosporaceae</taxon>
        <taxon>Phytophthora</taxon>
    </lineage>
</organism>
<keyword evidence="2" id="KW-0378">Hydrolase</keyword>
<proteinExistence type="predicted"/>
<dbReference type="EMBL" id="RCML01003638">
    <property type="protein sequence ID" value="KAG2953580.1"/>
    <property type="molecule type" value="Genomic_DNA"/>
</dbReference>
<gene>
    <name evidence="6" type="ORF">PC118_g24944</name>
</gene>
<feature type="compositionally biased region" description="Acidic residues" evidence="3">
    <location>
        <begin position="188"/>
        <end position="201"/>
    </location>
</feature>
<feature type="domain" description="Retroviral polymerase SH3-like" evidence="5">
    <location>
        <begin position="55"/>
        <end position="114"/>
    </location>
</feature>
<dbReference type="GO" id="GO:0046872">
    <property type="term" value="F:metal ion binding"/>
    <property type="evidence" value="ECO:0007669"/>
    <property type="project" value="UniProtKB-KW"/>
</dbReference>
<evidence type="ECO:0000256" key="3">
    <source>
        <dbReference type="SAM" id="MobiDB-lite"/>
    </source>
</evidence>
<dbReference type="InterPro" id="IPR057670">
    <property type="entry name" value="SH3_retrovirus"/>
</dbReference>
<dbReference type="InterPro" id="IPR039537">
    <property type="entry name" value="Retrotran_Ty1/copia-like"/>
</dbReference>
<dbReference type="AlphaFoldDB" id="A0A8T1EGI9"/>
<reference evidence="6" key="1">
    <citation type="submission" date="2018-10" db="EMBL/GenBank/DDBJ databases">
        <title>Effector identification in a new, highly contiguous assembly of the strawberry crown rot pathogen Phytophthora cactorum.</title>
        <authorList>
            <person name="Armitage A.D."/>
            <person name="Nellist C.F."/>
            <person name="Bates H."/>
            <person name="Vickerstaff R.J."/>
            <person name="Harrison R.J."/>
        </authorList>
    </citation>
    <scope>NUCLEOTIDE SEQUENCE</scope>
    <source>
        <strain evidence="6">P415</strain>
    </source>
</reference>
<dbReference type="Pfam" id="PF07727">
    <property type="entry name" value="RVT_2"/>
    <property type="match status" value="1"/>
</dbReference>
<name>A0A8T1EGI9_9STRA</name>
<accession>A0A8T1EGI9</accession>
<evidence type="ECO:0000259" key="5">
    <source>
        <dbReference type="Pfam" id="PF25597"/>
    </source>
</evidence>
<dbReference type="PANTHER" id="PTHR42648">
    <property type="entry name" value="TRANSPOSASE, PUTATIVE-RELATED"/>
    <property type="match status" value="1"/>
</dbReference>
<dbReference type="PANTHER" id="PTHR42648:SF28">
    <property type="entry name" value="TRANSPOSON-ENCODED PROTEIN WITH RIBONUCLEASE H-LIKE AND RETROVIRUS ZINC FINGER-LIKE DOMAINS"/>
    <property type="match status" value="1"/>
</dbReference>
<evidence type="ECO:0000259" key="4">
    <source>
        <dbReference type="Pfam" id="PF07727"/>
    </source>
</evidence>
<evidence type="ECO:0000313" key="7">
    <source>
        <dbReference type="Proteomes" id="UP000697107"/>
    </source>
</evidence>
<feature type="region of interest" description="Disordered" evidence="3">
    <location>
        <begin position="128"/>
        <end position="204"/>
    </location>
</feature>
<evidence type="ECO:0000256" key="1">
    <source>
        <dbReference type="ARBA" id="ARBA00022723"/>
    </source>
</evidence>
<dbReference type="GO" id="GO:0016787">
    <property type="term" value="F:hydrolase activity"/>
    <property type="evidence" value="ECO:0007669"/>
    <property type="project" value="UniProtKB-KW"/>
</dbReference>
<evidence type="ECO:0008006" key="8">
    <source>
        <dbReference type="Google" id="ProtNLM"/>
    </source>
</evidence>
<evidence type="ECO:0000313" key="6">
    <source>
        <dbReference type="EMBL" id="KAG2953580.1"/>
    </source>
</evidence>
<keyword evidence="1" id="KW-0479">Metal-binding</keyword>
<feature type="domain" description="Reverse transcriptase Ty1/copia-type" evidence="4">
    <location>
        <begin position="254"/>
        <end position="312"/>
    </location>
</feature>